<proteinExistence type="predicted"/>
<dbReference type="Proteomes" id="UP001148614">
    <property type="component" value="Unassembled WGS sequence"/>
</dbReference>
<gene>
    <name evidence="1" type="ORF">NPX13_g3668</name>
</gene>
<reference evidence="1" key="1">
    <citation type="submission" date="2022-07" db="EMBL/GenBank/DDBJ databases">
        <title>Genome Sequence of Xylaria arbuscula.</title>
        <authorList>
            <person name="Buettner E."/>
        </authorList>
    </citation>
    <scope>NUCLEOTIDE SEQUENCE</scope>
    <source>
        <strain evidence="1">VT107</strain>
    </source>
</reference>
<organism evidence="1 2">
    <name type="scientific">Xylaria arbuscula</name>
    <dbReference type="NCBI Taxonomy" id="114810"/>
    <lineage>
        <taxon>Eukaryota</taxon>
        <taxon>Fungi</taxon>
        <taxon>Dikarya</taxon>
        <taxon>Ascomycota</taxon>
        <taxon>Pezizomycotina</taxon>
        <taxon>Sordariomycetes</taxon>
        <taxon>Xylariomycetidae</taxon>
        <taxon>Xylariales</taxon>
        <taxon>Xylariaceae</taxon>
        <taxon>Xylaria</taxon>
    </lineage>
</organism>
<evidence type="ECO:0000313" key="1">
    <source>
        <dbReference type="EMBL" id="KAJ3576531.1"/>
    </source>
</evidence>
<name>A0A9W8NHG2_9PEZI</name>
<sequence length="99" mass="10783">MGRRREERLIRGPVASALRRPGPADLDAFDKPAKHAARGSAQSLSKAPFYRCTSAVWSHNYAPAQALQGHTRTHTSLAGSMIASSIGRWLPQTRGLIAY</sequence>
<dbReference type="EMBL" id="JANPWZ010000470">
    <property type="protein sequence ID" value="KAJ3576531.1"/>
    <property type="molecule type" value="Genomic_DNA"/>
</dbReference>
<comment type="caution">
    <text evidence="1">The sequence shown here is derived from an EMBL/GenBank/DDBJ whole genome shotgun (WGS) entry which is preliminary data.</text>
</comment>
<protein>
    <submittedName>
        <fullName evidence="1">Uncharacterized protein</fullName>
    </submittedName>
</protein>
<keyword evidence="2" id="KW-1185">Reference proteome</keyword>
<dbReference type="AlphaFoldDB" id="A0A9W8NHG2"/>
<evidence type="ECO:0000313" key="2">
    <source>
        <dbReference type="Proteomes" id="UP001148614"/>
    </source>
</evidence>
<accession>A0A9W8NHG2</accession>